<dbReference type="InterPro" id="IPR004244">
    <property type="entry name" value="Transposase_22"/>
</dbReference>
<dbReference type="EnsemblMetazoa" id="XM_021048237.2">
    <property type="protein sequence ID" value="XP_020903896.2"/>
    <property type="gene ID" value="LOC110242282"/>
</dbReference>
<protein>
    <submittedName>
        <fullName evidence="3">Uncharacterized protein</fullName>
    </submittedName>
</protein>
<evidence type="ECO:0000313" key="3">
    <source>
        <dbReference type="EnsemblMetazoa" id="XP_020903896.2"/>
    </source>
</evidence>
<keyword evidence="1" id="KW-0175">Coiled coil</keyword>
<feature type="region of interest" description="Disordered" evidence="2">
    <location>
        <begin position="1"/>
        <end position="33"/>
    </location>
</feature>
<feature type="compositionally biased region" description="Polar residues" evidence="2">
    <location>
        <begin position="10"/>
        <end position="21"/>
    </location>
</feature>
<dbReference type="GeneID" id="110242282"/>
<name>A0A913XG48_EXADI</name>
<dbReference type="AlphaFoldDB" id="A0A913XG48"/>
<dbReference type="RefSeq" id="XP_020903896.2">
    <property type="nucleotide sequence ID" value="XM_021048237.2"/>
</dbReference>
<organism evidence="3 4">
    <name type="scientific">Exaiptasia diaphana</name>
    <name type="common">Tropical sea anemone</name>
    <name type="synonym">Aiptasia pulchella</name>
    <dbReference type="NCBI Taxonomy" id="2652724"/>
    <lineage>
        <taxon>Eukaryota</taxon>
        <taxon>Metazoa</taxon>
        <taxon>Cnidaria</taxon>
        <taxon>Anthozoa</taxon>
        <taxon>Hexacorallia</taxon>
        <taxon>Actiniaria</taxon>
        <taxon>Aiptasiidae</taxon>
        <taxon>Exaiptasia</taxon>
    </lineage>
</organism>
<accession>A0A913XG48</accession>
<proteinExistence type="predicted"/>
<sequence>MAGRKKAHNMSLNESQMSTPIKPNAKKSKTEIDDPEIDLKKLYNLVLEMNKKLDKLEGIERHVKRINKDIRDLKNSCQYAHDSIEEVQKEQNKYKGKMKALEERLEKIEDENKKIKQSTVNLRARSMRNNLLFFNIEEKDQENCEDEIKNIVEQIGMEPWTVEIERSHRMGKRREEKPRPIVAKFLRWQDKERVRKSAYKLKGTKIGIAEQFPMEIEEKRKELYPILKLAKKEGKKAKIVRDQLFIDGQ</sequence>
<feature type="coiled-coil region" evidence="1">
    <location>
        <begin position="39"/>
        <end position="125"/>
    </location>
</feature>
<evidence type="ECO:0000256" key="2">
    <source>
        <dbReference type="SAM" id="MobiDB-lite"/>
    </source>
</evidence>
<dbReference type="KEGG" id="epa:110242282"/>
<dbReference type="OrthoDB" id="5988707at2759"/>
<dbReference type="Gene3D" id="3.30.70.1820">
    <property type="entry name" value="L1 transposable element, RRM domain"/>
    <property type="match status" value="1"/>
</dbReference>
<dbReference type="OMA" id="ENCTEVI"/>
<evidence type="ECO:0000256" key="1">
    <source>
        <dbReference type="SAM" id="Coils"/>
    </source>
</evidence>
<reference evidence="3" key="1">
    <citation type="submission" date="2022-11" db="UniProtKB">
        <authorList>
            <consortium name="EnsemblMetazoa"/>
        </authorList>
    </citation>
    <scope>IDENTIFICATION</scope>
</reference>
<evidence type="ECO:0000313" key="4">
    <source>
        <dbReference type="Proteomes" id="UP000887567"/>
    </source>
</evidence>
<dbReference type="Proteomes" id="UP000887567">
    <property type="component" value="Unplaced"/>
</dbReference>
<dbReference type="PANTHER" id="PTHR11505">
    <property type="entry name" value="L1 TRANSPOSABLE ELEMENT-RELATED"/>
    <property type="match status" value="1"/>
</dbReference>
<keyword evidence="4" id="KW-1185">Reference proteome</keyword>